<evidence type="ECO:0000313" key="1">
    <source>
        <dbReference type="EMBL" id="KAJ9489569.1"/>
    </source>
</evidence>
<keyword evidence="2" id="KW-1185">Reference proteome</keyword>
<protein>
    <submittedName>
        <fullName evidence="1">Uncharacterized protein</fullName>
    </submittedName>
</protein>
<name>A0AAI9XAL3_PENTH</name>
<proteinExistence type="predicted"/>
<accession>A0AAI9XAL3</accession>
<organism evidence="1 2">
    <name type="scientific">Penicillium thymicola</name>
    <dbReference type="NCBI Taxonomy" id="293382"/>
    <lineage>
        <taxon>Eukaryota</taxon>
        <taxon>Fungi</taxon>
        <taxon>Dikarya</taxon>
        <taxon>Ascomycota</taxon>
        <taxon>Pezizomycotina</taxon>
        <taxon>Eurotiomycetes</taxon>
        <taxon>Eurotiomycetidae</taxon>
        <taxon>Eurotiales</taxon>
        <taxon>Aspergillaceae</taxon>
        <taxon>Penicillium</taxon>
    </lineage>
</organism>
<dbReference type="Proteomes" id="UP001227192">
    <property type="component" value="Unassembled WGS sequence"/>
</dbReference>
<reference evidence="1" key="1">
    <citation type="submission" date="2015-06" db="EMBL/GenBank/DDBJ databases">
        <authorList>
            <person name="Nguyen H."/>
        </authorList>
    </citation>
    <scope>NUCLEOTIDE SEQUENCE</scope>
    <source>
        <strain evidence="1">DAOM 180753</strain>
    </source>
</reference>
<reference evidence="1" key="2">
    <citation type="journal article" date="2016" name="Fungal Biol.">
        <title>Ochratoxin A production by Penicillium thymicola.</title>
        <authorList>
            <person name="Nguyen H.D.T."/>
            <person name="McMullin D.R."/>
            <person name="Ponomareva E."/>
            <person name="Riley R."/>
            <person name="Pomraning K.R."/>
            <person name="Baker S.E."/>
            <person name="Seifert K.A."/>
        </authorList>
    </citation>
    <scope>NUCLEOTIDE SEQUENCE</scope>
    <source>
        <strain evidence="1">DAOM 180753</strain>
    </source>
</reference>
<dbReference type="AlphaFoldDB" id="A0AAI9XAL3"/>
<dbReference type="EMBL" id="LACB01000081">
    <property type="protein sequence ID" value="KAJ9489569.1"/>
    <property type="molecule type" value="Genomic_DNA"/>
</dbReference>
<sequence length="123" mass="14216">MSECNLPFLVSSSVAKVRLMLDDVNQYKFTFDKEEICCQAFKIVPKSGKRYMIGWIDPLSSLDITCIMANTYQRSGYVYNSLPYKNSPTPKLTTKRSANFVQIQIQIRFSSDSIQFQFNFNLL</sequence>
<comment type="caution">
    <text evidence="1">The sequence shown here is derived from an EMBL/GenBank/DDBJ whole genome shotgun (WGS) entry which is preliminary data.</text>
</comment>
<evidence type="ECO:0000313" key="2">
    <source>
        <dbReference type="Proteomes" id="UP001227192"/>
    </source>
</evidence>
<gene>
    <name evidence="1" type="ORF">VN97_g3720</name>
</gene>